<sequence>MNEYLDILLSKKPIRTIKIIKDSYIDEDNVNDSDYFEIFYIQSELVSIAMQTMKKVF</sequence>
<gene>
    <name evidence="1" type="ORF">A3Q56_05633</name>
</gene>
<dbReference type="EMBL" id="LWCA01000875">
    <property type="protein sequence ID" value="OAF66634.1"/>
    <property type="molecule type" value="Genomic_DNA"/>
</dbReference>
<reference evidence="1 2" key="1">
    <citation type="submission" date="2016-04" db="EMBL/GenBank/DDBJ databases">
        <title>The genome of Intoshia linei affirms orthonectids as highly simplified spiralians.</title>
        <authorList>
            <person name="Mikhailov K.V."/>
            <person name="Slusarev G.S."/>
            <person name="Nikitin M.A."/>
            <person name="Logacheva M.D."/>
            <person name="Penin A."/>
            <person name="Aleoshin V."/>
            <person name="Panchin Y.V."/>
        </authorList>
    </citation>
    <scope>NUCLEOTIDE SEQUENCE [LARGE SCALE GENOMIC DNA]</scope>
    <source>
        <strain evidence="1">Intl2013</strain>
        <tissue evidence="1">Whole animal</tissue>
    </source>
</reference>
<accession>A0A177AZN1</accession>
<dbReference type="Proteomes" id="UP000078046">
    <property type="component" value="Unassembled WGS sequence"/>
</dbReference>
<keyword evidence="2" id="KW-1185">Reference proteome</keyword>
<organism evidence="1 2">
    <name type="scientific">Intoshia linei</name>
    <dbReference type="NCBI Taxonomy" id="1819745"/>
    <lineage>
        <taxon>Eukaryota</taxon>
        <taxon>Metazoa</taxon>
        <taxon>Spiralia</taxon>
        <taxon>Lophotrochozoa</taxon>
        <taxon>Mesozoa</taxon>
        <taxon>Orthonectida</taxon>
        <taxon>Rhopaluridae</taxon>
        <taxon>Intoshia</taxon>
    </lineage>
</organism>
<dbReference type="AlphaFoldDB" id="A0A177AZN1"/>
<name>A0A177AZN1_9BILA</name>
<evidence type="ECO:0000313" key="1">
    <source>
        <dbReference type="EMBL" id="OAF66634.1"/>
    </source>
</evidence>
<protein>
    <submittedName>
        <fullName evidence="1">Uncharacterized protein</fullName>
    </submittedName>
</protein>
<proteinExistence type="predicted"/>
<evidence type="ECO:0000313" key="2">
    <source>
        <dbReference type="Proteomes" id="UP000078046"/>
    </source>
</evidence>
<comment type="caution">
    <text evidence="1">The sequence shown here is derived from an EMBL/GenBank/DDBJ whole genome shotgun (WGS) entry which is preliminary data.</text>
</comment>